<keyword evidence="2" id="KW-1185">Reference proteome</keyword>
<name>A0AAP0B1R3_9ASPA</name>
<reference evidence="1 2" key="1">
    <citation type="journal article" date="2022" name="Nat. Plants">
        <title>Genomes of leafy and leafless Platanthera orchids illuminate the evolution of mycoheterotrophy.</title>
        <authorList>
            <person name="Li M.H."/>
            <person name="Liu K.W."/>
            <person name="Li Z."/>
            <person name="Lu H.C."/>
            <person name="Ye Q.L."/>
            <person name="Zhang D."/>
            <person name="Wang J.Y."/>
            <person name="Li Y.F."/>
            <person name="Zhong Z.M."/>
            <person name="Liu X."/>
            <person name="Yu X."/>
            <person name="Liu D.K."/>
            <person name="Tu X.D."/>
            <person name="Liu B."/>
            <person name="Hao Y."/>
            <person name="Liao X.Y."/>
            <person name="Jiang Y.T."/>
            <person name="Sun W.H."/>
            <person name="Chen J."/>
            <person name="Chen Y.Q."/>
            <person name="Ai Y."/>
            <person name="Zhai J.W."/>
            <person name="Wu S.S."/>
            <person name="Zhou Z."/>
            <person name="Hsiao Y.Y."/>
            <person name="Wu W.L."/>
            <person name="Chen Y.Y."/>
            <person name="Lin Y.F."/>
            <person name="Hsu J.L."/>
            <person name="Li C.Y."/>
            <person name="Wang Z.W."/>
            <person name="Zhao X."/>
            <person name="Zhong W.Y."/>
            <person name="Ma X.K."/>
            <person name="Ma L."/>
            <person name="Huang J."/>
            <person name="Chen G.Z."/>
            <person name="Huang M.Z."/>
            <person name="Huang L."/>
            <person name="Peng D.H."/>
            <person name="Luo Y.B."/>
            <person name="Zou S.Q."/>
            <person name="Chen S.P."/>
            <person name="Lan S."/>
            <person name="Tsai W.C."/>
            <person name="Van de Peer Y."/>
            <person name="Liu Z.J."/>
        </authorList>
    </citation>
    <scope>NUCLEOTIDE SEQUENCE [LARGE SCALE GENOMIC DNA]</scope>
    <source>
        <strain evidence="1">Lor287</strain>
    </source>
</reference>
<dbReference type="EMBL" id="JBBWWQ010000017">
    <property type="protein sequence ID" value="KAK8923894.1"/>
    <property type="molecule type" value="Genomic_DNA"/>
</dbReference>
<dbReference type="AlphaFoldDB" id="A0AAP0B1R3"/>
<sequence length="229" mass="26660">MIQLLEKENRQPGFSFLLVDVRGSHVWAGEYSESAPWNLDNSWEDFKSVDCTKIFQDEIDELDGNRTASLWAKDRRYLVSPINGILKYHCLGNQERQNPQIPFEKASLVLSDVYFTVFEAQYNDGIKLLDALSSYKTRVEVSHLRPIVPVMEDTHAWWLYAMLASLRQKKLWLLAHAKLELVAAMERSLWSFGCFGIDWKLMVFFNLGSVWEDLFSSVKRVRPHEPDLN</sequence>
<comment type="caution">
    <text evidence="1">The sequence shown here is derived from an EMBL/GenBank/DDBJ whole genome shotgun (WGS) entry which is preliminary data.</text>
</comment>
<organism evidence="1 2">
    <name type="scientific">Platanthera zijinensis</name>
    <dbReference type="NCBI Taxonomy" id="2320716"/>
    <lineage>
        <taxon>Eukaryota</taxon>
        <taxon>Viridiplantae</taxon>
        <taxon>Streptophyta</taxon>
        <taxon>Embryophyta</taxon>
        <taxon>Tracheophyta</taxon>
        <taxon>Spermatophyta</taxon>
        <taxon>Magnoliopsida</taxon>
        <taxon>Liliopsida</taxon>
        <taxon>Asparagales</taxon>
        <taxon>Orchidaceae</taxon>
        <taxon>Orchidoideae</taxon>
        <taxon>Orchideae</taxon>
        <taxon>Orchidinae</taxon>
        <taxon>Platanthera</taxon>
    </lineage>
</organism>
<dbReference type="PANTHER" id="PTHR45523">
    <property type="entry name" value="TETRATRICOPEPTIDE REPEAT (TPR)-CONTAINING PROTEIN-RELATED"/>
    <property type="match status" value="1"/>
</dbReference>
<evidence type="ECO:0000313" key="1">
    <source>
        <dbReference type="EMBL" id="KAK8923894.1"/>
    </source>
</evidence>
<accession>A0AAP0B1R3</accession>
<dbReference type="Proteomes" id="UP001418222">
    <property type="component" value="Unassembled WGS sequence"/>
</dbReference>
<proteinExistence type="predicted"/>
<protein>
    <submittedName>
        <fullName evidence="1">Uncharacterized protein</fullName>
    </submittedName>
</protein>
<gene>
    <name evidence="1" type="ORF">KSP39_PZI019093</name>
</gene>
<evidence type="ECO:0000313" key="2">
    <source>
        <dbReference type="Proteomes" id="UP001418222"/>
    </source>
</evidence>
<dbReference type="PANTHER" id="PTHR45523:SF2">
    <property type="entry name" value="OS02G0470600 PROTEIN"/>
    <property type="match status" value="1"/>
</dbReference>